<keyword evidence="2" id="KW-0732">Signal</keyword>
<proteinExistence type="predicted"/>
<dbReference type="VEuPathDB" id="TriTrypDB:TM35_000061870"/>
<dbReference type="Proteomes" id="UP000192257">
    <property type="component" value="Unassembled WGS sequence"/>
</dbReference>
<gene>
    <name evidence="3" type="ORF">TM35_000061870</name>
</gene>
<feature type="signal peptide" evidence="2">
    <location>
        <begin position="1"/>
        <end position="28"/>
    </location>
</feature>
<keyword evidence="4" id="KW-1185">Reference proteome</keyword>
<evidence type="ECO:0000256" key="2">
    <source>
        <dbReference type="SAM" id="SignalP"/>
    </source>
</evidence>
<dbReference type="EMBL" id="NBCO01000006">
    <property type="protein sequence ID" value="ORC91182.1"/>
    <property type="molecule type" value="Genomic_DNA"/>
</dbReference>
<name>A0A1X0P2P1_9TRYP</name>
<protein>
    <recommendedName>
        <fullName evidence="5">Secreted protein</fullName>
    </recommendedName>
</protein>
<organism evidence="3 4">
    <name type="scientific">Trypanosoma theileri</name>
    <dbReference type="NCBI Taxonomy" id="67003"/>
    <lineage>
        <taxon>Eukaryota</taxon>
        <taxon>Discoba</taxon>
        <taxon>Euglenozoa</taxon>
        <taxon>Kinetoplastea</taxon>
        <taxon>Metakinetoplastina</taxon>
        <taxon>Trypanosomatida</taxon>
        <taxon>Trypanosomatidae</taxon>
        <taxon>Trypanosoma</taxon>
    </lineage>
</organism>
<feature type="region of interest" description="Disordered" evidence="1">
    <location>
        <begin position="98"/>
        <end position="120"/>
    </location>
</feature>
<evidence type="ECO:0000313" key="3">
    <source>
        <dbReference type="EMBL" id="ORC91182.1"/>
    </source>
</evidence>
<reference evidence="3 4" key="1">
    <citation type="submission" date="2017-03" db="EMBL/GenBank/DDBJ databases">
        <title>An alternative strategy for trypanosome survival in the mammalian bloodstream revealed through genome and transcriptome analysis of the ubiquitous bovine parasite Trypanosoma (Megatrypanum) theileri.</title>
        <authorList>
            <person name="Kelly S."/>
            <person name="Ivens A."/>
            <person name="Mott A."/>
            <person name="O'Neill E."/>
            <person name="Emms D."/>
            <person name="Macleod O."/>
            <person name="Voorheis P."/>
            <person name="Matthews J."/>
            <person name="Matthews K."/>
            <person name="Carrington M."/>
        </authorList>
    </citation>
    <scope>NUCLEOTIDE SEQUENCE [LARGE SCALE GENOMIC DNA]</scope>
    <source>
        <strain evidence="3">Edinburgh</strain>
    </source>
</reference>
<evidence type="ECO:0000313" key="4">
    <source>
        <dbReference type="Proteomes" id="UP000192257"/>
    </source>
</evidence>
<dbReference type="OrthoDB" id="248908at2759"/>
<dbReference type="RefSeq" id="XP_028885248.1">
    <property type="nucleotide sequence ID" value="XM_029023224.1"/>
</dbReference>
<comment type="caution">
    <text evidence="3">The sequence shown here is derived from an EMBL/GenBank/DDBJ whole genome shotgun (WGS) entry which is preliminary data.</text>
</comment>
<feature type="chain" id="PRO_5012032448" description="Secreted protein" evidence="2">
    <location>
        <begin position="29"/>
        <end position="135"/>
    </location>
</feature>
<feature type="region of interest" description="Disordered" evidence="1">
    <location>
        <begin position="63"/>
        <end position="86"/>
    </location>
</feature>
<sequence>MFAVHLLDALAEAAVLLIFDMAPTCTSSDDDDDVRLTSACITSVNSANSLDSLVLRGCVNLNRSDTASNNNNSLSPPPTSSMDESSFVHMTMEELQTMSFDPVHTSRGRSGGTARRNSSCSTLSSWTAAGEMSRV</sequence>
<dbReference type="GeneID" id="39983004"/>
<evidence type="ECO:0000256" key="1">
    <source>
        <dbReference type="SAM" id="MobiDB-lite"/>
    </source>
</evidence>
<evidence type="ECO:0008006" key="5">
    <source>
        <dbReference type="Google" id="ProtNLM"/>
    </source>
</evidence>
<dbReference type="AlphaFoldDB" id="A0A1X0P2P1"/>
<accession>A0A1X0P2P1</accession>